<reference evidence="1" key="1">
    <citation type="journal article" date="2019" name="bioRxiv">
        <title>The Genome of the Zebra Mussel, Dreissena polymorpha: A Resource for Invasive Species Research.</title>
        <authorList>
            <person name="McCartney M.A."/>
            <person name="Auch B."/>
            <person name="Kono T."/>
            <person name="Mallez S."/>
            <person name="Zhang Y."/>
            <person name="Obille A."/>
            <person name="Becker A."/>
            <person name="Abrahante J.E."/>
            <person name="Garbe J."/>
            <person name="Badalamenti J.P."/>
            <person name="Herman A."/>
            <person name="Mangelson H."/>
            <person name="Liachko I."/>
            <person name="Sullivan S."/>
            <person name="Sone E.D."/>
            <person name="Koren S."/>
            <person name="Silverstein K.A.T."/>
            <person name="Beckman K.B."/>
            <person name="Gohl D.M."/>
        </authorList>
    </citation>
    <scope>NUCLEOTIDE SEQUENCE</scope>
    <source>
        <strain evidence="1">Duluth1</strain>
        <tissue evidence="1">Whole animal</tissue>
    </source>
</reference>
<proteinExistence type="predicted"/>
<comment type="caution">
    <text evidence="1">The sequence shown here is derived from an EMBL/GenBank/DDBJ whole genome shotgun (WGS) entry which is preliminary data.</text>
</comment>
<accession>A0A9D4QI39</accession>
<keyword evidence="2" id="KW-1185">Reference proteome</keyword>
<dbReference type="EMBL" id="JAIWYP010000004">
    <property type="protein sequence ID" value="KAH3832486.1"/>
    <property type="molecule type" value="Genomic_DNA"/>
</dbReference>
<organism evidence="1 2">
    <name type="scientific">Dreissena polymorpha</name>
    <name type="common">Zebra mussel</name>
    <name type="synonym">Mytilus polymorpha</name>
    <dbReference type="NCBI Taxonomy" id="45954"/>
    <lineage>
        <taxon>Eukaryota</taxon>
        <taxon>Metazoa</taxon>
        <taxon>Spiralia</taxon>
        <taxon>Lophotrochozoa</taxon>
        <taxon>Mollusca</taxon>
        <taxon>Bivalvia</taxon>
        <taxon>Autobranchia</taxon>
        <taxon>Heteroconchia</taxon>
        <taxon>Euheterodonta</taxon>
        <taxon>Imparidentia</taxon>
        <taxon>Neoheterodontei</taxon>
        <taxon>Myida</taxon>
        <taxon>Dreissenoidea</taxon>
        <taxon>Dreissenidae</taxon>
        <taxon>Dreissena</taxon>
    </lineage>
</organism>
<sequence length="114" mass="13221">MFILSFSSKRCQQYHFDIDNDDDDSTSDIYSAPPQRNNYKTKFRERMNGPESVRLCLLGSNCRSDQLDKARPSGRVLWSVAVGKEMNRAALGKWSCISRVEDRVDREAIVWRLD</sequence>
<dbReference type="AlphaFoldDB" id="A0A9D4QI39"/>
<name>A0A9D4QI39_DREPO</name>
<protein>
    <submittedName>
        <fullName evidence="1">Uncharacterized protein</fullName>
    </submittedName>
</protein>
<gene>
    <name evidence="1" type="ORF">DPMN_105776</name>
</gene>
<evidence type="ECO:0000313" key="1">
    <source>
        <dbReference type="EMBL" id="KAH3832486.1"/>
    </source>
</evidence>
<dbReference type="Proteomes" id="UP000828390">
    <property type="component" value="Unassembled WGS sequence"/>
</dbReference>
<reference evidence="1" key="2">
    <citation type="submission" date="2020-11" db="EMBL/GenBank/DDBJ databases">
        <authorList>
            <person name="McCartney M.A."/>
            <person name="Auch B."/>
            <person name="Kono T."/>
            <person name="Mallez S."/>
            <person name="Becker A."/>
            <person name="Gohl D.M."/>
            <person name="Silverstein K.A.T."/>
            <person name="Koren S."/>
            <person name="Bechman K.B."/>
            <person name="Herman A."/>
            <person name="Abrahante J.E."/>
            <person name="Garbe J."/>
        </authorList>
    </citation>
    <scope>NUCLEOTIDE SEQUENCE</scope>
    <source>
        <strain evidence="1">Duluth1</strain>
        <tissue evidence="1">Whole animal</tissue>
    </source>
</reference>
<evidence type="ECO:0000313" key="2">
    <source>
        <dbReference type="Proteomes" id="UP000828390"/>
    </source>
</evidence>